<evidence type="ECO:0000313" key="2">
    <source>
        <dbReference type="Proteomes" id="UP000799750"/>
    </source>
</evidence>
<keyword evidence="2" id="KW-1185">Reference proteome</keyword>
<accession>A0A6A6QR99</accession>
<proteinExistence type="predicted"/>
<gene>
    <name evidence="1" type="ORF">BU16DRAFT_51297</name>
</gene>
<organism evidence="1 2">
    <name type="scientific">Lophium mytilinum</name>
    <dbReference type="NCBI Taxonomy" id="390894"/>
    <lineage>
        <taxon>Eukaryota</taxon>
        <taxon>Fungi</taxon>
        <taxon>Dikarya</taxon>
        <taxon>Ascomycota</taxon>
        <taxon>Pezizomycotina</taxon>
        <taxon>Dothideomycetes</taxon>
        <taxon>Pleosporomycetidae</taxon>
        <taxon>Mytilinidiales</taxon>
        <taxon>Mytilinidiaceae</taxon>
        <taxon>Lophium</taxon>
    </lineage>
</organism>
<dbReference type="AlphaFoldDB" id="A0A6A6QR99"/>
<dbReference type="EMBL" id="MU004190">
    <property type="protein sequence ID" value="KAF2494931.1"/>
    <property type="molecule type" value="Genomic_DNA"/>
</dbReference>
<protein>
    <submittedName>
        <fullName evidence="1">Uncharacterized protein</fullName>
    </submittedName>
</protein>
<evidence type="ECO:0000313" key="1">
    <source>
        <dbReference type="EMBL" id="KAF2494931.1"/>
    </source>
</evidence>
<dbReference type="Proteomes" id="UP000799750">
    <property type="component" value="Unassembled WGS sequence"/>
</dbReference>
<name>A0A6A6QR99_9PEZI</name>
<sequence>MRNPSLERRCRGMALENRYRLCAHRSFTYSEFKDFARRKDYISCTHTNHRHVHSSHHGDILPCVTTSRTSAAYDCTHAWTSFHHQSFFEAMSVPADITPSKRLSRLTSTLNETDHPLCPHLHLKDDKILQTTSTMFDNRSYPMYSGGYKGLCSDYCFPKYIRHDLRRWASEPQILHCTGPACNSKIQIHKYRVANSGFVRMVLGATKSWEHASPTDVGWIAAVSDDWRGLKEHPEDSPRKLF</sequence>
<reference evidence="1" key="1">
    <citation type="journal article" date="2020" name="Stud. Mycol.">
        <title>101 Dothideomycetes genomes: a test case for predicting lifestyles and emergence of pathogens.</title>
        <authorList>
            <person name="Haridas S."/>
            <person name="Albert R."/>
            <person name="Binder M."/>
            <person name="Bloem J."/>
            <person name="Labutti K."/>
            <person name="Salamov A."/>
            <person name="Andreopoulos B."/>
            <person name="Baker S."/>
            <person name="Barry K."/>
            <person name="Bills G."/>
            <person name="Bluhm B."/>
            <person name="Cannon C."/>
            <person name="Castanera R."/>
            <person name="Culley D."/>
            <person name="Daum C."/>
            <person name="Ezra D."/>
            <person name="Gonzalez J."/>
            <person name="Henrissat B."/>
            <person name="Kuo A."/>
            <person name="Liang C."/>
            <person name="Lipzen A."/>
            <person name="Lutzoni F."/>
            <person name="Magnuson J."/>
            <person name="Mondo S."/>
            <person name="Nolan M."/>
            <person name="Ohm R."/>
            <person name="Pangilinan J."/>
            <person name="Park H.-J."/>
            <person name="Ramirez L."/>
            <person name="Alfaro M."/>
            <person name="Sun H."/>
            <person name="Tritt A."/>
            <person name="Yoshinaga Y."/>
            <person name="Zwiers L.-H."/>
            <person name="Turgeon B."/>
            <person name="Goodwin S."/>
            <person name="Spatafora J."/>
            <person name="Crous P."/>
            <person name="Grigoriev I."/>
        </authorList>
    </citation>
    <scope>NUCLEOTIDE SEQUENCE</scope>
    <source>
        <strain evidence="1">CBS 269.34</strain>
    </source>
</reference>